<dbReference type="AlphaFoldDB" id="A0AAV7TIL6"/>
<reference evidence="1" key="1">
    <citation type="journal article" date="2022" name="bioRxiv">
        <title>Sequencing and chromosome-scale assembly of the giantPleurodeles waltlgenome.</title>
        <authorList>
            <person name="Brown T."/>
            <person name="Elewa A."/>
            <person name="Iarovenko S."/>
            <person name="Subramanian E."/>
            <person name="Araus A.J."/>
            <person name="Petzold A."/>
            <person name="Susuki M."/>
            <person name="Suzuki K.-i.T."/>
            <person name="Hayashi T."/>
            <person name="Toyoda A."/>
            <person name="Oliveira C."/>
            <person name="Osipova E."/>
            <person name="Leigh N.D."/>
            <person name="Simon A."/>
            <person name="Yun M.H."/>
        </authorList>
    </citation>
    <scope>NUCLEOTIDE SEQUENCE</scope>
    <source>
        <strain evidence="1">20211129_DDA</strain>
        <tissue evidence="1">Liver</tissue>
    </source>
</reference>
<gene>
    <name evidence="1" type="ORF">NDU88_001383</name>
</gene>
<organism evidence="1 2">
    <name type="scientific">Pleurodeles waltl</name>
    <name type="common">Iberian ribbed newt</name>
    <dbReference type="NCBI Taxonomy" id="8319"/>
    <lineage>
        <taxon>Eukaryota</taxon>
        <taxon>Metazoa</taxon>
        <taxon>Chordata</taxon>
        <taxon>Craniata</taxon>
        <taxon>Vertebrata</taxon>
        <taxon>Euteleostomi</taxon>
        <taxon>Amphibia</taxon>
        <taxon>Batrachia</taxon>
        <taxon>Caudata</taxon>
        <taxon>Salamandroidea</taxon>
        <taxon>Salamandridae</taxon>
        <taxon>Pleurodelinae</taxon>
        <taxon>Pleurodeles</taxon>
    </lineage>
</organism>
<protein>
    <submittedName>
        <fullName evidence="1">Uncharacterized protein</fullName>
    </submittedName>
</protein>
<dbReference type="Proteomes" id="UP001066276">
    <property type="component" value="Chromosome 3_2"/>
</dbReference>
<comment type="caution">
    <text evidence="1">The sequence shown here is derived from an EMBL/GenBank/DDBJ whole genome shotgun (WGS) entry which is preliminary data.</text>
</comment>
<proteinExistence type="predicted"/>
<keyword evidence="2" id="KW-1185">Reference proteome</keyword>
<dbReference type="EMBL" id="JANPWB010000006">
    <property type="protein sequence ID" value="KAJ1176100.1"/>
    <property type="molecule type" value="Genomic_DNA"/>
</dbReference>
<accession>A0AAV7TIL6</accession>
<name>A0AAV7TIL6_PLEWA</name>
<sequence length="99" mass="11058">MNHHAATESGAAAFQRRVMGGIANKETKHSFAFLGVIQDVFNNPKAQASQSRRVYTERSNYVPEANKIGWAGPYNLLVAVLKGIWCDEHTAYFLFQNLS</sequence>
<evidence type="ECO:0000313" key="2">
    <source>
        <dbReference type="Proteomes" id="UP001066276"/>
    </source>
</evidence>
<evidence type="ECO:0000313" key="1">
    <source>
        <dbReference type="EMBL" id="KAJ1176100.1"/>
    </source>
</evidence>